<dbReference type="Proteomes" id="UP001652740">
    <property type="component" value="Unplaced"/>
</dbReference>
<sequence>MEQEGDKKKLNDDLVVFMRKRSETEEPRYSARLHAYVDLHRKRSRAAAARRRSEHFYQQRISSSRKKTANEQREKTIDNWADMPKTALRSACGIFRRGGEKMQGRKGSLSRSRSEPSDRCSRRRRHRRSRCGRRRRRCSCRRRRRHSSRRRRRRSRSRKRRRSCRRKRRCCCRR</sequence>
<evidence type="ECO:0000256" key="1">
    <source>
        <dbReference type="SAM" id="MobiDB-lite"/>
    </source>
</evidence>
<reference evidence="3" key="1">
    <citation type="submission" date="2025-08" db="UniProtKB">
        <authorList>
            <consortium name="RefSeq"/>
        </authorList>
    </citation>
    <scope>IDENTIFICATION</scope>
    <source>
        <tissue evidence="3">Whole larvae</tissue>
    </source>
</reference>
<protein>
    <submittedName>
        <fullName evidence="3">Protamine-like isoform X2</fullName>
    </submittedName>
</protein>
<evidence type="ECO:0000313" key="2">
    <source>
        <dbReference type="Proteomes" id="UP001652740"/>
    </source>
</evidence>
<gene>
    <name evidence="3" type="primary">LOC113518972</name>
</gene>
<name>A0A6J3CHI6_GALME</name>
<feature type="region of interest" description="Disordered" evidence="1">
    <location>
        <begin position="47"/>
        <end position="82"/>
    </location>
</feature>
<organism evidence="2 3">
    <name type="scientific">Galleria mellonella</name>
    <name type="common">Greater wax moth</name>
    <dbReference type="NCBI Taxonomy" id="7137"/>
    <lineage>
        <taxon>Eukaryota</taxon>
        <taxon>Metazoa</taxon>
        <taxon>Ecdysozoa</taxon>
        <taxon>Arthropoda</taxon>
        <taxon>Hexapoda</taxon>
        <taxon>Insecta</taxon>
        <taxon>Pterygota</taxon>
        <taxon>Neoptera</taxon>
        <taxon>Endopterygota</taxon>
        <taxon>Lepidoptera</taxon>
        <taxon>Glossata</taxon>
        <taxon>Ditrysia</taxon>
        <taxon>Pyraloidea</taxon>
        <taxon>Pyralidae</taxon>
        <taxon>Galleriinae</taxon>
        <taxon>Galleria</taxon>
    </lineage>
</organism>
<evidence type="ECO:0000313" key="3">
    <source>
        <dbReference type="RefSeq" id="XP_031770594.1"/>
    </source>
</evidence>
<dbReference type="RefSeq" id="XP_031770594.1">
    <property type="nucleotide sequence ID" value="XM_031914734.2"/>
</dbReference>
<feature type="compositionally biased region" description="Basic residues" evidence="1">
    <location>
        <begin position="121"/>
        <end position="162"/>
    </location>
</feature>
<dbReference type="GeneID" id="113518972"/>
<feature type="region of interest" description="Disordered" evidence="1">
    <location>
        <begin position="95"/>
        <end position="162"/>
    </location>
</feature>
<feature type="compositionally biased region" description="Basic and acidic residues" evidence="1">
    <location>
        <begin position="68"/>
        <end position="77"/>
    </location>
</feature>
<accession>A0A6J3CHI6</accession>
<proteinExistence type="predicted"/>
<keyword evidence="2" id="KW-1185">Reference proteome</keyword>
<dbReference type="AlphaFoldDB" id="A0A6J3CHI6"/>
<dbReference type="OrthoDB" id="7471310at2759"/>